<accession>A0A077ZSY3</accession>
<gene>
    <name evidence="3" type="primary">Contig14199.g15131</name>
    <name evidence="3" type="ORF">STYLEM_1627</name>
</gene>
<dbReference type="AlphaFoldDB" id="A0A077ZSY3"/>
<protein>
    <recommendedName>
        <fullName evidence="2">EamA domain-containing protein</fullName>
    </recommendedName>
</protein>
<feature type="transmembrane region" description="Helical" evidence="1">
    <location>
        <begin position="223"/>
        <end position="245"/>
    </location>
</feature>
<dbReference type="Pfam" id="PF00892">
    <property type="entry name" value="EamA"/>
    <property type="match status" value="1"/>
</dbReference>
<dbReference type="SUPFAM" id="SSF103481">
    <property type="entry name" value="Multidrug resistance efflux transporter EmrE"/>
    <property type="match status" value="2"/>
</dbReference>
<feature type="transmembrane region" description="Helical" evidence="1">
    <location>
        <begin position="194"/>
        <end position="217"/>
    </location>
</feature>
<dbReference type="GO" id="GO:0016020">
    <property type="term" value="C:membrane"/>
    <property type="evidence" value="ECO:0007669"/>
    <property type="project" value="InterPro"/>
</dbReference>
<dbReference type="InParanoid" id="A0A077ZSY3"/>
<keyword evidence="4" id="KW-1185">Reference proteome</keyword>
<feature type="transmembrane region" description="Helical" evidence="1">
    <location>
        <begin position="158"/>
        <end position="182"/>
    </location>
</feature>
<dbReference type="InterPro" id="IPR037185">
    <property type="entry name" value="EmrE-like"/>
</dbReference>
<feature type="transmembrane region" description="Helical" evidence="1">
    <location>
        <begin position="126"/>
        <end position="152"/>
    </location>
</feature>
<dbReference type="Proteomes" id="UP000039865">
    <property type="component" value="Unassembled WGS sequence"/>
</dbReference>
<evidence type="ECO:0000313" key="4">
    <source>
        <dbReference type="Proteomes" id="UP000039865"/>
    </source>
</evidence>
<feature type="domain" description="EamA" evidence="2">
    <location>
        <begin position="226"/>
        <end position="358"/>
    </location>
</feature>
<reference evidence="3 4" key="1">
    <citation type="submission" date="2014-06" db="EMBL/GenBank/DDBJ databases">
        <authorList>
            <person name="Swart Estienne"/>
        </authorList>
    </citation>
    <scope>NUCLEOTIDE SEQUENCE [LARGE SCALE GENOMIC DNA]</scope>
    <source>
        <strain evidence="3 4">130c</strain>
    </source>
</reference>
<feature type="transmembrane region" description="Helical" evidence="1">
    <location>
        <begin position="289"/>
        <end position="309"/>
    </location>
</feature>
<keyword evidence="1" id="KW-1133">Transmembrane helix</keyword>
<feature type="transmembrane region" description="Helical" evidence="1">
    <location>
        <begin position="341"/>
        <end position="361"/>
    </location>
</feature>
<feature type="transmembrane region" description="Helical" evidence="1">
    <location>
        <begin position="45"/>
        <end position="65"/>
    </location>
</feature>
<proteinExistence type="predicted"/>
<evidence type="ECO:0000259" key="2">
    <source>
        <dbReference type="Pfam" id="PF00892"/>
    </source>
</evidence>
<keyword evidence="1" id="KW-0812">Transmembrane</keyword>
<organism evidence="3 4">
    <name type="scientific">Stylonychia lemnae</name>
    <name type="common">Ciliate</name>
    <dbReference type="NCBI Taxonomy" id="5949"/>
    <lineage>
        <taxon>Eukaryota</taxon>
        <taxon>Sar</taxon>
        <taxon>Alveolata</taxon>
        <taxon>Ciliophora</taxon>
        <taxon>Intramacronucleata</taxon>
        <taxon>Spirotrichea</taxon>
        <taxon>Stichotrichia</taxon>
        <taxon>Sporadotrichida</taxon>
        <taxon>Oxytrichidae</taxon>
        <taxon>Stylonychinae</taxon>
        <taxon>Stylonychia</taxon>
    </lineage>
</organism>
<feature type="transmembrane region" description="Helical" evidence="1">
    <location>
        <begin position="257"/>
        <end position="277"/>
    </location>
</feature>
<dbReference type="InterPro" id="IPR000620">
    <property type="entry name" value="EamA_dom"/>
</dbReference>
<dbReference type="EMBL" id="CCKQ01001549">
    <property type="protein sequence ID" value="CDW72664.1"/>
    <property type="molecule type" value="Genomic_DNA"/>
</dbReference>
<name>A0A077ZSY3_STYLE</name>
<evidence type="ECO:0000256" key="1">
    <source>
        <dbReference type="SAM" id="Phobius"/>
    </source>
</evidence>
<evidence type="ECO:0000313" key="3">
    <source>
        <dbReference type="EMBL" id="CDW72664.1"/>
    </source>
</evidence>
<dbReference type="OrthoDB" id="325084at2759"/>
<sequence length="363" mass="41378">MIQRNKTLENNKIPEKVPLQFEIQQDHQFDLILSKNRSTPQKNHFLAIFLGIQSALAFGIHNYIVTYAIRMRQHSSSIVYCEFLTFLIQPFLLHVYLAFRSFRKHGKIWIPQESQIVDKQTNKLKYICLFCVVIRGMISVWLNINIGIIAYYSKMADISPSVILSTVSLASFTTALAFFIFYKEKLSIQHLIGMGLILLCVVLISISKSFSTQIALIEDPISVLIPLFFAMLSCLTLTTSTLIIRKSQEHGYHILRFSLDQQIAAGVLFLGLFIYSWNTMEPYTWPQMILIQIAVLSITVAIISFNFAIQFGKGGIIMSMSQLQNLFQLIFEFMIEGRVPNYFEIMAITCALVGSITIGLAQK</sequence>
<feature type="transmembrane region" description="Helical" evidence="1">
    <location>
        <begin position="77"/>
        <end position="99"/>
    </location>
</feature>
<keyword evidence="1" id="KW-0472">Membrane</keyword>